<proteinExistence type="predicted"/>
<feature type="signal peptide" evidence="1">
    <location>
        <begin position="1"/>
        <end position="25"/>
    </location>
</feature>
<dbReference type="Proteomes" id="UP000707477">
    <property type="component" value="Unassembled WGS sequence"/>
</dbReference>
<organism evidence="2 3">
    <name type="scientific">Levilactobacillus tujiorum</name>
    <dbReference type="NCBI Taxonomy" id="2912243"/>
    <lineage>
        <taxon>Bacteria</taxon>
        <taxon>Bacillati</taxon>
        <taxon>Bacillota</taxon>
        <taxon>Bacilli</taxon>
        <taxon>Lactobacillales</taxon>
        <taxon>Lactobacillaceae</taxon>
        <taxon>Levilactobacillus</taxon>
    </lineage>
</organism>
<dbReference type="EMBL" id="JAAVSD010000068">
    <property type="protein sequence ID" value="NLR30820.1"/>
    <property type="molecule type" value="Genomic_DNA"/>
</dbReference>
<evidence type="ECO:0000256" key="1">
    <source>
        <dbReference type="SAM" id="SignalP"/>
    </source>
</evidence>
<protein>
    <submittedName>
        <fullName evidence="2">Uncharacterized protein</fullName>
    </submittedName>
</protein>
<evidence type="ECO:0000313" key="2">
    <source>
        <dbReference type="EMBL" id="NLR30820.1"/>
    </source>
</evidence>
<keyword evidence="3" id="KW-1185">Reference proteome</keyword>
<accession>A0ABX1L6Z3</accession>
<dbReference type="RefSeq" id="WP_168850657.1">
    <property type="nucleotide sequence ID" value="NZ_JAAVSD010000068.1"/>
</dbReference>
<feature type="chain" id="PRO_5046836187" evidence="1">
    <location>
        <begin position="26"/>
        <end position="115"/>
    </location>
</feature>
<evidence type="ECO:0000313" key="3">
    <source>
        <dbReference type="Proteomes" id="UP000707477"/>
    </source>
</evidence>
<reference evidence="2 3" key="1">
    <citation type="submission" date="2020-03" db="EMBL/GenBank/DDBJ databases">
        <authorList>
            <person name="Zhang Z."/>
            <person name="Guo Z."/>
            <person name="Hou Q."/>
            <person name="Shen X."/>
        </authorList>
    </citation>
    <scope>NUCLEOTIDE SEQUENCE [LARGE SCALE GENOMIC DNA]</scope>
    <source>
        <strain evidence="2 3">HBUAS51329</strain>
    </source>
</reference>
<name>A0ABX1L6Z3_9LACO</name>
<gene>
    <name evidence="2" type="ORF">HEQ44_11740</name>
</gene>
<sequence length="115" mass="12471">MKKVTFLALLIGTLFFWGQPTLAQADGDADLAHAIATAPRGIPLDHVFTTGIPGSATKLLDSPTVPKAIAQITPEVPNQVGAIWSRMGTAEQRNQFNLSSEMKMKCNRKVRQIVI</sequence>
<comment type="caution">
    <text evidence="2">The sequence shown here is derived from an EMBL/GenBank/DDBJ whole genome shotgun (WGS) entry which is preliminary data.</text>
</comment>
<keyword evidence="1" id="KW-0732">Signal</keyword>